<reference evidence="2 3" key="1">
    <citation type="submission" date="2018-03" db="EMBL/GenBank/DDBJ databases">
        <title>Genome sequencing of Weissella confusa isolates.</title>
        <authorList>
            <person name="Kajala I."/>
            <person name="Baruah R."/>
            <person name="Bergsveinson J."/>
            <person name="Juvonen R."/>
            <person name="Ziola B."/>
        </authorList>
    </citation>
    <scope>NUCLEOTIDE SEQUENCE [LARGE SCALE GENOMIC DNA]</scope>
    <source>
        <strain evidence="2 3">VTT E-062653</strain>
    </source>
</reference>
<dbReference type="OrthoDB" id="2149078at2"/>
<dbReference type="AlphaFoldDB" id="A0A4Z0RX43"/>
<evidence type="ECO:0000313" key="2">
    <source>
        <dbReference type="EMBL" id="TGE71143.1"/>
    </source>
</evidence>
<organism evidence="2 3">
    <name type="scientific">Weissella confusa</name>
    <name type="common">Lactobacillus confusus</name>
    <dbReference type="NCBI Taxonomy" id="1583"/>
    <lineage>
        <taxon>Bacteria</taxon>
        <taxon>Bacillati</taxon>
        <taxon>Bacillota</taxon>
        <taxon>Bacilli</taxon>
        <taxon>Lactobacillales</taxon>
        <taxon>Lactobacillaceae</taxon>
        <taxon>Weissella</taxon>
    </lineage>
</organism>
<name>A0A4Z0RX43_WEICO</name>
<gene>
    <name evidence="2" type="ORF">C6P11_09345</name>
</gene>
<feature type="domain" description="SseB protein N-terminal" evidence="1">
    <location>
        <begin position="15"/>
        <end position="142"/>
    </location>
</feature>
<evidence type="ECO:0000313" key="3">
    <source>
        <dbReference type="Proteomes" id="UP000297646"/>
    </source>
</evidence>
<dbReference type="RefSeq" id="WP_135520562.1">
    <property type="nucleotide sequence ID" value="NZ_PVSN01000069.1"/>
</dbReference>
<dbReference type="InterPro" id="IPR009839">
    <property type="entry name" value="SseB_N"/>
</dbReference>
<dbReference type="EMBL" id="PVSN01000069">
    <property type="protein sequence ID" value="TGE71143.1"/>
    <property type="molecule type" value="Genomic_DNA"/>
</dbReference>
<evidence type="ECO:0000259" key="1">
    <source>
        <dbReference type="Pfam" id="PF07179"/>
    </source>
</evidence>
<protein>
    <recommendedName>
        <fullName evidence="1">SseB protein N-terminal domain-containing protein</fullName>
    </recommendedName>
</protein>
<sequence length="263" mass="28888">MDNQEDVLRNDALLDALAAFREDQNGTTEQAFIQALIEAVFIAPVNFSEPPIIKENGDVEIPEGAEMRLLTFEMENGHSVFPIFTDLDAFNAQPIDSEEPVHPWAMALTDYLPVLQGEDSENLEGLALNPFTNGMPISRENLAYIAGLLAAQQGEGEGEMQISSAEDVIPTPLRYDLIGLADDAMGKIERMHLLWLTNEATGTENYLLVVDGPDKEAYQALYADIAKIFEEKAGEEGNAVDIVSASDFGVDLSEFATLYDRNL</sequence>
<comment type="caution">
    <text evidence="2">The sequence shown here is derived from an EMBL/GenBank/DDBJ whole genome shotgun (WGS) entry which is preliminary data.</text>
</comment>
<accession>A0A4Z0RX43</accession>
<dbReference type="Pfam" id="PF07179">
    <property type="entry name" value="SseB"/>
    <property type="match status" value="1"/>
</dbReference>
<proteinExistence type="predicted"/>
<dbReference type="Proteomes" id="UP000297646">
    <property type="component" value="Unassembled WGS sequence"/>
</dbReference>